<proteinExistence type="predicted"/>
<dbReference type="InterPro" id="IPR050708">
    <property type="entry name" value="T6SS_VgrG/RHS"/>
</dbReference>
<dbReference type="InterPro" id="IPR022385">
    <property type="entry name" value="Rhs_assc_core"/>
</dbReference>
<accession>A0A6P2URA8</accession>
<name>A0A6P2URA8_BURL3</name>
<protein>
    <submittedName>
        <fullName evidence="1">RHS protein</fullName>
    </submittedName>
</protein>
<dbReference type="AlphaFoldDB" id="A0A6P2URA8"/>
<sequence length="226" mass="25698">MTDRNGKVVWRTRYRAWGNTVLQEYAQEFQPNPVGDVMQPLPQTLRFQGQYEDLETGFCYNTFRYYDPDVGRFITPDPIGLAGGLNQYQYAPNPVTWIDPWGWAVTPLDAPGHSTYGLYEPGATEPYYVGHTGQSLNDRLGEHIRTGRATQGQTQIRPLGGNEGTLTYSQSKGYEQAYREKYDTKKGFPSNVIEPIDKTRMDERGLSHMKFYDEKAEKLGLKSCGS</sequence>
<dbReference type="Proteomes" id="UP000494110">
    <property type="component" value="Unassembled WGS sequence"/>
</dbReference>
<gene>
    <name evidence="1" type="ORF">BLA39750_00751</name>
</gene>
<dbReference type="NCBIfam" id="TIGR03696">
    <property type="entry name" value="Rhs_assc_core"/>
    <property type="match status" value="1"/>
</dbReference>
<evidence type="ECO:0000313" key="1">
    <source>
        <dbReference type="EMBL" id="VWC74125.1"/>
    </source>
</evidence>
<dbReference type="EMBL" id="CABVQN010000003">
    <property type="protein sequence ID" value="VWC74125.1"/>
    <property type="molecule type" value="Genomic_DNA"/>
</dbReference>
<organism evidence="1 2">
    <name type="scientific">Burkholderia lata (strain ATCC 17760 / DSM 23089 / LMG 22485 / NCIMB 9086 / R18194 / 383)</name>
    <dbReference type="NCBI Taxonomy" id="482957"/>
    <lineage>
        <taxon>Bacteria</taxon>
        <taxon>Pseudomonadati</taxon>
        <taxon>Pseudomonadota</taxon>
        <taxon>Betaproteobacteria</taxon>
        <taxon>Burkholderiales</taxon>
        <taxon>Burkholderiaceae</taxon>
        <taxon>Burkholderia</taxon>
        <taxon>Burkholderia cepacia complex</taxon>
    </lineage>
</organism>
<evidence type="ECO:0000313" key="2">
    <source>
        <dbReference type="Proteomes" id="UP000494110"/>
    </source>
</evidence>
<reference evidence="1 2" key="1">
    <citation type="submission" date="2019-09" db="EMBL/GenBank/DDBJ databases">
        <authorList>
            <person name="Depoorter E."/>
        </authorList>
    </citation>
    <scope>NUCLEOTIDE SEQUENCE [LARGE SCALE GENOMIC DNA]</scope>
    <source>
        <strain evidence="1">R-39750</strain>
    </source>
</reference>
<dbReference type="PANTHER" id="PTHR32305">
    <property type="match status" value="1"/>
</dbReference>
<dbReference type="PANTHER" id="PTHR32305:SF15">
    <property type="entry name" value="PROTEIN RHSA-RELATED"/>
    <property type="match status" value="1"/>
</dbReference>
<dbReference type="Gene3D" id="2.180.10.10">
    <property type="entry name" value="RHS repeat-associated core"/>
    <property type="match status" value="1"/>
</dbReference>